<evidence type="ECO:0000259" key="16">
    <source>
        <dbReference type="SMART" id="SM00904"/>
    </source>
</evidence>
<evidence type="ECO:0000256" key="10">
    <source>
        <dbReference type="ARBA" id="ARBA00022827"/>
    </source>
</evidence>
<dbReference type="InterPro" id="IPR015864">
    <property type="entry name" value="FAD_synthase"/>
</dbReference>
<dbReference type="GO" id="GO:0005524">
    <property type="term" value="F:ATP binding"/>
    <property type="evidence" value="ECO:0007669"/>
    <property type="project" value="UniProtKB-UniRule"/>
</dbReference>
<keyword evidence="7 15" id="KW-0548">Nucleotidyltransferase</keyword>
<reference evidence="17 18" key="1">
    <citation type="submission" date="2019-02" db="EMBL/GenBank/DDBJ databases">
        <authorList>
            <person name="Manzano-Marin A."/>
            <person name="Manzano-Marin A."/>
        </authorList>
    </citation>
    <scope>NUCLEOTIDE SEQUENCE [LARGE SCALE GENOMIC DNA]</scope>
    <source>
        <strain evidence="17 18">ErCipiceae</strain>
    </source>
</reference>
<evidence type="ECO:0000256" key="11">
    <source>
        <dbReference type="ARBA" id="ARBA00022840"/>
    </source>
</evidence>
<dbReference type="NCBIfam" id="NF004163">
    <property type="entry name" value="PRK05627.1-6"/>
    <property type="match status" value="1"/>
</dbReference>
<dbReference type="GO" id="GO:0006747">
    <property type="term" value="P:FAD biosynthetic process"/>
    <property type="evidence" value="ECO:0007669"/>
    <property type="project" value="UniProtKB-UniRule"/>
</dbReference>
<dbReference type="UniPathway" id="UPA00277">
    <property type="reaction ID" value="UER00407"/>
</dbReference>
<evidence type="ECO:0000256" key="15">
    <source>
        <dbReference type="PIRNR" id="PIRNR004491"/>
    </source>
</evidence>
<evidence type="ECO:0000256" key="9">
    <source>
        <dbReference type="ARBA" id="ARBA00022777"/>
    </source>
</evidence>
<evidence type="ECO:0000256" key="7">
    <source>
        <dbReference type="ARBA" id="ARBA00022695"/>
    </source>
</evidence>
<dbReference type="Pfam" id="PF01687">
    <property type="entry name" value="Flavokinase"/>
    <property type="match status" value="1"/>
</dbReference>
<dbReference type="EC" id="2.7.7.2" evidence="15"/>
<dbReference type="NCBIfam" id="TIGR00083">
    <property type="entry name" value="ribF"/>
    <property type="match status" value="1"/>
</dbReference>
<keyword evidence="12" id="KW-0511">Multifunctional enzyme</keyword>
<evidence type="ECO:0000256" key="6">
    <source>
        <dbReference type="ARBA" id="ARBA00022679"/>
    </source>
</evidence>
<dbReference type="InterPro" id="IPR023468">
    <property type="entry name" value="Riboflavin_kinase"/>
</dbReference>
<evidence type="ECO:0000256" key="13">
    <source>
        <dbReference type="ARBA" id="ARBA00047880"/>
    </source>
</evidence>
<dbReference type="PANTHER" id="PTHR22749:SF6">
    <property type="entry name" value="RIBOFLAVIN KINASE"/>
    <property type="match status" value="1"/>
</dbReference>
<protein>
    <recommendedName>
        <fullName evidence="15">Riboflavin biosynthesis protein</fullName>
    </recommendedName>
    <domain>
        <recommendedName>
            <fullName evidence="15">Riboflavin kinase</fullName>
            <ecNumber evidence="15">2.7.1.26</ecNumber>
        </recommendedName>
        <alternativeName>
            <fullName evidence="15">Flavokinase</fullName>
        </alternativeName>
    </domain>
    <domain>
        <recommendedName>
            <fullName evidence="15">FMN adenylyltransferase</fullName>
            <ecNumber evidence="15">2.7.7.2</ecNumber>
        </recommendedName>
        <alternativeName>
            <fullName evidence="15">FAD pyrophosphorylase</fullName>
        </alternativeName>
        <alternativeName>
            <fullName evidence="15">FAD synthase</fullName>
        </alternativeName>
    </domain>
</protein>
<dbReference type="FunFam" id="3.40.50.620:FF:000021">
    <property type="entry name" value="Riboflavin biosynthesis protein"/>
    <property type="match status" value="1"/>
</dbReference>
<dbReference type="GO" id="GO:0009398">
    <property type="term" value="P:FMN biosynthetic process"/>
    <property type="evidence" value="ECO:0007669"/>
    <property type="project" value="UniProtKB-UniRule"/>
</dbReference>
<comment type="pathway">
    <text evidence="2 15">Cofactor biosynthesis; FAD biosynthesis; FAD from FMN: step 1/1.</text>
</comment>
<sequence>MQLIRGIHNLRKHHQGCVLTVGNFDGVHRGHQALLAQLCSEGLHRNLPVMVMLFEPQPIEFFTNRSSPARLTRLNEKIRLLKKTGVDLVLCIRFDHNFSDYSAQDFIAEILVKKLNIQLLVVGSDFQFGVDRSGDFALLKQESIRYGFGIISAQTFFYSKERISSTIIRRVLAKDNFELAQRLLGRPFSISGRVVHGEELGRIIGFPTANISLCRTVSPVTGVYAVHVQGCHDQVLSGIANIGIRPTFNLGIQQLEVHLFDFSLDIYGRYIEVIILNKIRTEQCFNSINALRNQIKNDIVTARYFFKNRRSIGLIT</sequence>
<dbReference type="PIRSF" id="PIRSF004491">
    <property type="entry name" value="FAD_Synth"/>
    <property type="match status" value="1"/>
</dbReference>
<dbReference type="NCBIfam" id="NF004160">
    <property type="entry name" value="PRK05627.1-3"/>
    <property type="match status" value="1"/>
</dbReference>
<keyword evidence="11 15" id="KW-0067">ATP-binding</keyword>
<dbReference type="GO" id="GO:0008531">
    <property type="term" value="F:riboflavin kinase activity"/>
    <property type="evidence" value="ECO:0007669"/>
    <property type="project" value="UniProtKB-UniRule"/>
</dbReference>
<dbReference type="OrthoDB" id="9803667at2"/>
<dbReference type="SUPFAM" id="SSF82114">
    <property type="entry name" value="Riboflavin kinase-like"/>
    <property type="match status" value="1"/>
</dbReference>
<dbReference type="GO" id="GO:0009231">
    <property type="term" value="P:riboflavin biosynthetic process"/>
    <property type="evidence" value="ECO:0007669"/>
    <property type="project" value="InterPro"/>
</dbReference>
<evidence type="ECO:0000313" key="17">
    <source>
        <dbReference type="EMBL" id="VFP87819.1"/>
    </source>
</evidence>
<evidence type="ECO:0000313" key="18">
    <source>
        <dbReference type="Proteomes" id="UP000294289"/>
    </source>
</evidence>
<keyword evidence="10 15" id="KW-0274">FAD</keyword>
<comment type="function">
    <text evidence="1">Catalyzes the phosphorylation of riboflavin to FMN followed by the adenylation of FMN to FAD.</text>
</comment>
<dbReference type="RefSeq" id="WP_157990926.1">
    <property type="nucleotide sequence ID" value="NZ_LR217737.1"/>
</dbReference>
<evidence type="ECO:0000256" key="3">
    <source>
        <dbReference type="ARBA" id="ARBA00005201"/>
    </source>
</evidence>
<evidence type="ECO:0000256" key="14">
    <source>
        <dbReference type="ARBA" id="ARBA00049494"/>
    </source>
</evidence>
<dbReference type="CDD" id="cd02064">
    <property type="entry name" value="FAD_synthetase_N"/>
    <property type="match status" value="1"/>
</dbReference>
<name>A0A803GCD3_9GAMM</name>
<dbReference type="Pfam" id="PF06574">
    <property type="entry name" value="FAD_syn"/>
    <property type="match status" value="1"/>
</dbReference>
<organism evidence="17 18">
    <name type="scientific">Candidatus Erwinia haradaeae</name>
    <dbReference type="NCBI Taxonomy" id="1922217"/>
    <lineage>
        <taxon>Bacteria</taxon>
        <taxon>Pseudomonadati</taxon>
        <taxon>Pseudomonadota</taxon>
        <taxon>Gammaproteobacteria</taxon>
        <taxon>Enterobacterales</taxon>
        <taxon>Erwiniaceae</taxon>
        <taxon>Erwinia</taxon>
    </lineage>
</organism>
<keyword evidence="8 15" id="KW-0547">Nucleotide-binding</keyword>
<dbReference type="PANTHER" id="PTHR22749">
    <property type="entry name" value="RIBOFLAVIN KINASE/FMN ADENYLYLTRANSFERASE"/>
    <property type="match status" value="1"/>
</dbReference>
<evidence type="ECO:0000256" key="1">
    <source>
        <dbReference type="ARBA" id="ARBA00002121"/>
    </source>
</evidence>
<evidence type="ECO:0000256" key="4">
    <source>
        <dbReference type="ARBA" id="ARBA00022630"/>
    </source>
</evidence>
<dbReference type="SMART" id="SM00904">
    <property type="entry name" value="Flavokinase"/>
    <property type="match status" value="1"/>
</dbReference>
<dbReference type="EC" id="2.7.1.26" evidence="15"/>
<accession>A0A803GCD3</accession>
<dbReference type="InterPro" id="IPR015865">
    <property type="entry name" value="Riboflavin_kinase_bac/euk"/>
</dbReference>
<evidence type="ECO:0000256" key="8">
    <source>
        <dbReference type="ARBA" id="ARBA00022741"/>
    </source>
</evidence>
<comment type="catalytic activity">
    <reaction evidence="14 15">
        <text>FMN + ATP + H(+) = FAD + diphosphate</text>
        <dbReference type="Rhea" id="RHEA:17237"/>
        <dbReference type="ChEBI" id="CHEBI:15378"/>
        <dbReference type="ChEBI" id="CHEBI:30616"/>
        <dbReference type="ChEBI" id="CHEBI:33019"/>
        <dbReference type="ChEBI" id="CHEBI:57692"/>
        <dbReference type="ChEBI" id="CHEBI:58210"/>
        <dbReference type="EC" id="2.7.7.2"/>
    </reaction>
</comment>
<dbReference type="NCBIfam" id="NF004162">
    <property type="entry name" value="PRK05627.1-5"/>
    <property type="match status" value="1"/>
</dbReference>
<comment type="similarity">
    <text evidence="15">Belongs to the ribF family.</text>
</comment>
<dbReference type="Proteomes" id="UP000294289">
    <property type="component" value="Chromosome"/>
</dbReference>
<gene>
    <name evidence="17" type="primary">ribF</name>
    <name evidence="17" type="ORF">ERCIPICE3303_246</name>
</gene>
<dbReference type="AlphaFoldDB" id="A0A803GCD3"/>
<keyword evidence="6 15" id="KW-0808">Transferase</keyword>
<keyword evidence="5 15" id="KW-0288">FMN</keyword>
<evidence type="ECO:0000256" key="5">
    <source>
        <dbReference type="ARBA" id="ARBA00022643"/>
    </source>
</evidence>
<dbReference type="InterPro" id="IPR023465">
    <property type="entry name" value="Riboflavin_kinase_dom_sf"/>
</dbReference>
<dbReference type="SUPFAM" id="SSF52374">
    <property type="entry name" value="Nucleotidylyl transferase"/>
    <property type="match status" value="1"/>
</dbReference>
<dbReference type="UniPathway" id="UPA00276">
    <property type="reaction ID" value="UER00406"/>
</dbReference>
<dbReference type="NCBIfam" id="NF004159">
    <property type="entry name" value="PRK05627.1-2"/>
    <property type="match status" value="1"/>
</dbReference>
<dbReference type="Gene3D" id="2.40.30.30">
    <property type="entry name" value="Riboflavin kinase-like"/>
    <property type="match status" value="1"/>
</dbReference>
<comment type="pathway">
    <text evidence="3 15">Cofactor biosynthesis; FMN biosynthesis; FMN from riboflavin (ATP route): step 1/1.</text>
</comment>
<dbReference type="InterPro" id="IPR014729">
    <property type="entry name" value="Rossmann-like_a/b/a_fold"/>
</dbReference>
<proteinExistence type="inferred from homology"/>
<keyword evidence="9 15" id="KW-0418">Kinase</keyword>
<evidence type="ECO:0000256" key="2">
    <source>
        <dbReference type="ARBA" id="ARBA00004726"/>
    </source>
</evidence>
<comment type="catalytic activity">
    <reaction evidence="13 15">
        <text>riboflavin + ATP = FMN + ADP + H(+)</text>
        <dbReference type="Rhea" id="RHEA:14357"/>
        <dbReference type="ChEBI" id="CHEBI:15378"/>
        <dbReference type="ChEBI" id="CHEBI:30616"/>
        <dbReference type="ChEBI" id="CHEBI:57986"/>
        <dbReference type="ChEBI" id="CHEBI:58210"/>
        <dbReference type="ChEBI" id="CHEBI:456216"/>
        <dbReference type="EC" id="2.7.1.26"/>
    </reaction>
</comment>
<keyword evidence="4 15" id="KW-0285">Flavoprotein</keyword>
<feature type="domain" description="Riboflavin kinase" evidence="16">
    <location>
        <begin position="183"/>
        <end position="307"/>
    </location>
</feature>
<dbReference type="InterPro" id="IPR002606">
    <property type="entry name" value="Riboflavin_kinase_bac"/>
</dbReference>
<evidence type="ECO:0000256" key="12">
    <source>
        <dbReference type="ARBA" id="ARBA00023268"/>
    </source>
</evidence>
<dbReference type="Gene3D" id="3.40.50.620">
    <property type="entry name" value="HUPs"/>
    <property type="match status" value="1"/>
</dbReference>
<dbReference type="EMBL" id="LR217737">
    <property type="protein sequence ID" value="VFP87819.1"/>
    <property type="molecule type" value="Genomic_DNA"/>
</dbReference>
<dbReference type="GO" id="GO:0003919">
    <property type="term" value="F:FMN adenylyltransferase activity"/>
    <property type="evidence" value="ECO:0007669"/>
    <property type="project" value="UniProtKB-UniRule"/>
</dbReference>